<dbReference type="EnsemblPlants" id="OMERI02G35390.1">
    <property type="protein sequence ID" value="OMERI02G35390.1"/>
    <property type="gene ID" value="OMERI02G35390"/>
</dbReference>
<keyword evidence="3" id="KW-1185">Reference proteome</keyword>
<evidence type="ECO:0000313" key="3">
    <source>
        <dbReference type="Proteomes" id="UP000008021"/>
    </source>
</evidence>
<sequence>MAAVSGEPTGSIGGSGGCGGGAHGVARREGISPPTTWRLLLRMRDLLPIRSHIGISQSIFGQRMS</sequence>
<dbReference type="HOGENOM" id="CLU_2853555_0_0_1"/>
<accession>A0A0E0CT81</accession>
<proteinExistence type="predicted"/>
<reference evidence="2" key="2">
    <citation type="submission" date="2018-05" db="EMBL/GenBank/DDBJ databases">
        <title>OmerRS3 (Oryza meridionalis Reference Sequence Version 3).</title>
        <authorList>
            <person name="Zhang J."/>
            <person name="Kudrna D."/>
            <person name="Lee S."/>
            <person name="Talag J."/>
            <person name="Welchert J."/>
            <person name="Wing R.A."/>
        </authorList>
    </citation>
    <scope>NUCLEOTIDE SEQUENCE [LARGE SCALE GENOMIC DNA]</scope>
    <source>
        <strain evidence="2">cv. OR44</strain>
    </source>
</reference>
<evidence type="ECO:0000313" key="2">
    <source>
        <dbReference type="EnsemblPlants" id="OMERI02G35390.1"/>
    </source>
</evidence>
<feature type="compositionally biased region" description="Low complexity" evidence="1">
    <location>
        <begin position="1"/>
        <end position="10"/>
    </location>
</feature>
<dbReference type="Proteomes" id="UP000008021">
    <property type="component" value="Chromosome 2"/>
</dbReference>
<feature type="region of interest" description="Disordered" evidence="1">
    <location>
        <begin position="1"/>
        <end position="29"/>
    </location>
</feature>
<dbReference type="AlphaFoldDB" id="A0A0E0CT81"/>
<name>A0A0E0CT81_9ORYZ</name>
<reference evidence="2" key="1">
    <citation type="submission" date="2015-04" db="UniProtKB">
        <authorList>
            <consortium name="EnsemblPlants"/>
        </authorList>
    </citation>
    <scope>IDENTIFICATION</scope>
</reference>
<protein>
    <submittedName>
        <fullName evidence="2">Uncharacterized protein</fullName>
    </submittedName>
</protein>
<feature type="compositionally biased region" description="Gly residues" evidence="1">
    <location>
        <begin position="11"/>
        <end position="23"/>
    </location>
</feature>
<evidence type="ECO:0000256" key="1">
    <source>
        <dbReference type="SAM" id="MobiDB-lite"/>
    </source>
</evidence>
<organism evidence="2">
    <name type="scientific">Oryza meridionalis</name>
    <dbReference type="NCBI Taxonomy" id="40149"/>
    <lineage>
        <taxon>Eukaryota</taxon>
        <taxon>Viridiplantae</taxon>
        <taxon>Streptophyta</taxon>
        <taxon>Embryophyta</taxon>
        <taxon>Tracheophyta</taxon>
        <taxon>Spermatophyta</taxon>
        <taxon>Magnoliopsida</taxon>
        <taxon>Liliopsida</taxon>
        <taxon>Poales</taxon>
        <taxon>Poaceae</taxon>
        <taxon>BOP clade</taxon>
        <taxon>Oryzoideae</taxon>
        <taxon>Oryzeae</taxon>
        <taxon>Oryzinae</taxon>
        <taxon>Oryza</taxon>
    </lineage>
</organism>
<dbReference type="Gramene" id="OMERI02G35390.1">
    <property type="protein sequence ID" value="OMERI02G35390.1"/>
    <property type="gene ID" value="OMERI02G35390"/>
</dbReference>